<sequence>MQLCISRGGGGCPRTSCWVQGVHRKHRLRKGKSIASYQQVQIHGHTYLNTKQEWLAASLPGNWDRSRVRTGRLFDVCDPYCRSRLFAPVRMLNSDGLNAVNGLNHELICPGLFASMLVLCFASSVVIVEVRINWSQLTKSPSRQDQRPHVHRMVRGLFRRLAGYRLTLAGMHWRSGSSTLRCLSGRCRAAQVLRKAMHSWRHCWSSLDAHHSSIIEPRQTRALLNT</sequence>
<protein>
    <submittedName>
        <fullName evidence="1">Uncharacterized protein</fullName>
    </submittedName>
</protein>
<dbReference type="AlphaFoldDB" id="A0A5C3MN49"/>
<proteinExistence type="predicted"/>
<dbReference type="Proteomes" id="UP000305948">
    <property type="component" value="Unassembled WGS sequence"/>
</dbReference>
<evidence type="ECO:0000313" key="2">
    <source>
        <dbReference type="Proteomes" id="UP000305948"/>
    </source>
</evidence>
<dbReference type="EMBL" id="ML213532">
    <property type="protein sequence ID" value="TFK46175.1"/>
    <property type="molecule type" value="Genomic_DNA"/>
</dbReference>
<evidence type="ECO:0000313" key="1">
    <source>
        <dbReference type="EMBL" id="TFK46175.1"/>
    </source>
</evidence>
<name>A0A5C3MN49_9AGAM</name>
<accession>A0A5C3MN49</accession>
<organism evidence="1 2">
    <name type="scientific">Heliocybe sulcata</name>
    <dbReference type="NCBI Taxonomy" id="5364"/>
    <lineage>
        <taxon>Eukaryota</taxon>
        <taxon>Fungi</taxon>
        <taxon>Dikarya</taxon>
        <taxon>Basidiomycota</taxon>
        <taxon>Agaricomycotina</taxon>
        <taxon>Agaricomycetes</taxon>
        <taxon>Gloeophyllales</taxon>
        <taxon>Gloeophyllaceae</taxon>
        <taxon>Heliocybe</taxon>
    </lineage>
</organism>
<keyword evidence="2" id="KW-1185">Reference proteome</keyword>
<reference evidence="1 2" key="1">
    <citation type="journal article" date="2019" name="Nat. Ecol. Evol.">
        <title>Megaphylogeny resolves global patterns of mushroom evolution.</title>
        <authorList>
            <person name="Varga T."/>
            <person name="Krizsan K."/>
            <person name="Foldi C."/>
            <person name="Dima B."/>
            <person name="Sanchez-Garcia M."/>
            <person name="Sanchez-Ramirez S."/>
            <person name="Szollosi G.J."/>
            <person name="Szarkandi J.G."/>
            <person name="Papp V."/>
            <person name="Albert L."/>
            <person name="Andreopoulos W."/>
            <person name="Angelini C."/>
            <person name="Antonin V."/>
            <person name="Barry K.W."/>
            <person name="Bougher N.L."/>
            <person name="Buchanan P."/>
            <person name="Buyck B."/>
            <person name="Bense V."/>
            <person name="Catcheside P."/>
            <person name="Chovatia M."/>
            <person name="Cooper J."/>
            <person name="Damon W."/>
            <person name="Desjardin D."/>
            <person name="Finy P."/>
            <person name="Geml J."/>
            <person name="Haridas S."/>
            <person name="Hughes K."/>
            <person name="Justo A."/>
            <person name="Karasinski D."/>
            <person name="Kautmanova I."/>
            <person name="Kiss B."/>
            <person name="Kocsube S."/>
            <person name="Kotiranta H."/>
            <person name="LaButti K.M."/>
            <person name="Lechner B.E."/>
            <person name="Liimatainen K."/>
            <person name="Lipzen A."/>
            <person name="Lukacs Z."/>
            <person name="Mihaltcheva S."/>
            <person name="Morgado L.N."/>
            <person name="Niskanen T."/>
            <person name="Noordeloos M.E."/>
            <person name="Ohm R.A."/>
            <person name="Ortiz-Santana B."/>
            <person name="Ovrebo C."/>
            <person name="Racz N."/>
            <person name="Riley R."/>
            <person name="Savchenko A."/>
            <person name="Shiryaev A."/>
            <person name="Soop K."/>
            <person name="Spirin V."/>
            <person name="Szebenyi C."/>
            <person name="Tomsovsky M."/>
            <person name="Tulloss R.E."/>
            <person name="Uehling J."/>
            <person name="Grigoriev I.V."/>
            <person name="Vagvolgyi C."/>
            <person name="Papp T."/>
            <person name="Martin F.M."/>
            <person name="Miettinen O."/>
            <person name="Hibbett D.S."/>
            <person name="Nagy L.G."/>
        </authorList>
    </citation>
    <scope>NUCLEOTIDE SEQUENCE [LARGE SCALE GENOMIC DNA]</scope>
    <source>
        <strain evidence="1 2">OMC1185</strain>
    </source>
</reference>
<gene>
    <name evidence="1" type="ORF">OE88DRAFT_1041061</name>
</gene>